<evidence type="ECO:0000313" key="2">
    <source>
        <dbReference type="EMBL" id="QOL48045.1"/>
    </source>
</evidence>
<dbReference type="CDD" id="cd07246">
    <property type="entry name" value="VOC_like"/>
    <property type="match status" value="1"/>
</dbReference>
<evidence type="ECO:0000259" key="1">
    <source>
        <dbReference type="PROSITE" id="PS51819"/>
    </source>
</evidence>
<name>A0A7L9U1H5_9BURK</name>
<dbReference type="KEGG" id="mlir:LPB04_13570"/>
<keyword evidence="3" id="KW-1185">Reference proteome</keyword>
<dbReference type="PROSITE" id="PS51819">
    <property type="entry name" value="VOC"/>
    <property type="match status" value="1"/>
</dbReference>
<dbReference type="EMBL" id="CP062941">
    <property type="protein sequence ID" value="QOL48045.1"/>
    <property type="molecule type" value="Genomic_DNA"/>
</dbReference>
<dbReference type="Proteomes" id="UP000593875">
    <property type="component" value="Chromosome"/>
</dbReference>
<dbReference type="SUPFAM" id="SSF54593">
    <property type="entry name" value="Glyoxalase/Bleomycin resistance protein/Dihydroxybiphenyl dioxygenase"/>
    <property type="match status" value="1"/>
</dbReference>
<dbReference type="PANTHER" id="PTHR34109">
    <property type="entry name" value="BNAUNNG04460D PROTEIN-RELATED"/>
    <property type="match status" value="1"/>
</dbReference>
<sequence length="157" mass="17248">MNSEVKPVEEGMHTVTPHLVCANCAEAIEFYKKAFGAIEVMRSPMPDGKIGHAQLRIGDSPLFLADEFPDYGSHSPLSLKGSPVTIHLSVPNVDEIWNNAKAAGATVRMELADMFWGDRYGQLDDPFGHRWSMATHIRDVSPAEMEEAMKAMGTDCA</sequence>
<dbReference type="RefSeq" id="WP_193685096.1">
    <property type="nucleotide sequence ID" value="NZ_CP062941.1"/>
</dbReference>
<dbReference type="InterPro" id="IPR029068">
    <property type="entry name" value="Glyas_Bleomycin-R_OHBP_Dase"/>
</dbReference>
<accession>A0A7L9U1H5</accession>
<dbReference type="AlphaFoldDB" id="A0A7L9U1H5"/>
<dbReference type="Gene3D" id="3.30.720.120">
    <property type="match status" value="1"/>
</dbReference>
<evidence type="ECO:0000313" key="3">
    <source>
        <dbReference type="Proteomes" id="UP000593875"/>
    </source>
</evidence>
<dbReference type="InterPro" id="IPR037523">
    <property type="entry name" value="VOC_core"/>
</dbReference>
<proteinExistence type="predicted"/>
<dbReference type="Pfam" id="PF00903">
    <property type="entry name" value="Glyoxalase"/>
    <property type="match status" value="1"/>
</dbReference>
<dbReference type="InterPro" id="IPR004360">
    <property type="entry name" value="Glyas_Fos-R_dOase_dom"/>
</dbReference>
<dbReference type="PANTHER" id="PTHR34109:SF1">
    <property type="entry name" value="VOC DOMAIN-CONTAINING PROTEIN"/>
    <property type="match status" value="1"/>
</dbReference>
<dbReference type="Gene3D" id="3.30.720.110">
    <property type="match status" value="1"/>
</dbReference>
<protein>
    <submittedName>
        <fullName evidence="2">VOC family protein</fullName>
    </submittedName>
</protein>
<organism evidence="2 3">
    <name type="scientific">Massilia litorea</name>
    <dbReference type="NCBI Taxonomy" id="2769491"/>
    <lineage>
        <taxon>Bacteria</taxon>
        <taxon>Pseudomonadati</taxon>
        <taxon>Pseudomonadota</taxon>
        <taxon>Betaproteobacteria</taxon>
        <taxon>Burkholderiales</taxon>
        <taxon>Oxalobacteraceae</taxon>
        <taxon>Telluria group</taxon>
        <taxon>Massilia</taxon>
    </lineage>
</organism>
<feature type="domain" description="VOC" evidence="1">
    <location>
        <begin position="11"/>
        <end position="136"/>
    </location>
</feature>
<reference evidence="2 3" key="1">
    <citation type="submission" date="2020-10" db="EMBL/GenBank/DDBJ databases">
        <title>Genome sequencing of Massilia sp. LPB0304.</title>
        <authorList>
            <person name="Kim J."/>
        </authorList>
    </citation>
    <scope>NUCLEOTIDE SEQUENCE [LARGE SCALE GENOMIC DNA]</scope>
    <source>
        <strain evidence="2 3">LPB0304</strain>
    </source>
</reference>
<gene>
    <name evidence="2" type="ORF">LPB04_13570</name>
</gene>